<protein>
    <recommendedName>
        <fullName evidence="3">F-box domain-containing protein</fullName>
    </recommendedName>
</protein>
<proteinExistence type="predicted"/>
<sequence length="594" mass="68552">MATTSKGKMKATNDPILLCERCHHEFLPYAAYPSVDFQALRLTRIPSEEDRWRNLAFIEEEEGEIARIDQEVGRLYHLIHRLEATRRVLRRKIDERRSLLSSIRKIPLEIWGQIFTPVCFAQDYTLLVYLNESKPYIYSPTQQLSLVCSQWRDNINMLPHLWSAISIDMHLLYIDIRPLLELYLNNSGEYHLKVRIQYSGTYLSNDEYREPVLTGHATVALQVLMKEMSRFAELELHMNMPESWIYQPDFLHNTTFPYLRSFRNHTEPVPGMREDTSRFWEAIQTAPLLTDAFTLSVVDDFFMLPYWQLTRLALESIKVNHLVQLLGICPNLESILVQELGKSRSTGEQLAPVTVPCLQSLVIGLKERLMPNDLSPLFIALTLPSLVNLEIVNNAKVDSGRVVEWTPSLNEMLRRSPCRLERLALYFPQQYFAYSFLHAINEILQDAKHLKRLMIAIKGCPNRNQPAAAALDLLMKLTVPSGVRNQTIPAPKLTHLALDVCDGVSFARELSHAEILINMVESRSRVELFLGGLEEEVRPLQYVHVSIVNPRLARRNGQVAEWHPFFRPPLRDRVLALEQMGSLCFLECVEKLDT</sequence>
<reference evidence="1 2" key="1">
    <citation type="submission" date="2015-12" db="EMBL/GenBank/DDBJ databases">
        <title>Draft genome sequence of Moniliophthora roreri, the causal agent of frosty pod rot of cacao.</title>
        <authorList>
            <person name="Aime M.C."/>
            <person name="Diaz-Valderrama J.R."/>
            <person name="Kijpornyongpan T."/>
            <person name="Phillips-Mora W."/>
        </authorList>
    </citation>
    <scope>NUCLEOTIDE SEQUENCE [LARGE SCALE GENOMIC DNA]</scope>
    <source>
        <strain evidence="1 2">MCA 2952</strain>
    </source>
</reference>
<dbReference type="AlphaFoldDB" id="A0A0W0FEX9"/>
<dbReference type="Proteomes" id="UP000054988">
    <property type="component" value="Unassembled WGS sequence"/>
</dbReference>
<evidence type="ECO:0000313" key="1">
    <source>
        <dbReference type="EMBL" id="KTB34880.1"/>
    </source>
</evidence>
<organism evidence="1 2">
    <name type="scientific">Moniliophthora roreri</name>
    <name type="common">Frosty pod rot fungus</name>
    <name type="synonym">Monilia roreri</name>
    <dbReference type="NCBI Taxonomy" id="221103"/>
    <lineage>
        <taxon>Eukaryota</taxon>
        <taxon>Fungi</taxon>
        <taxon>Dikarya</taxon>
        <taxon>Basidiomycota</taxon>
        <taxon>Agaricomycotina</taxon>
        <taxon>Agaricomycetes</taxon>
        <taxon>Agaricomycetidae</taxon>
        <taxon>Agaricales</taxon>
        <taxon>Marasmiineae</taxon>
        <taxon>Marasmiaceae</taxon>
        <taxon>Moniliophthora</taxon>
    </lineage>
</organism>
<dbReference type="InterPro" id="IPR032675">
    <property type="entry name" value="LRR_dom_sf"/>
</dbReference>
<dbReference type="Gene3D" id="3.80.10.10">
    <property type="entry name" value="Ribonuclease Inhibitor"/>
    <property type="match status" value="1"/>
</dbReference>
<dbReference type="EMBL" id="LATX01002023">
    <property type="protein sequence ID" value="KTB34880.1"/>
    <property type="molecule type" value="Genomic_DNA"/>
</dbReference>
<name>A0A0W0FEX9_MONRR</name>
<evidence type="ECO:0000313" key="2">
    <source>
        <dbReference type="Proteomes" id="UP000054988"/>
    </source>
</evidence>
<accession>A0A0W0FEX9</accession>
<comment type="caution">
    <text evidence="1">The sequence shown here is derived from an EMBL/GenBank/DDBJ whole genome shotgun (WGS) entry which is preliminary data.</text>
</comment>
<gene>
    <name evidence="1" type="ORF">WG66_12513</name>
</gene>
<evidence type="ECO:0008006" key="3">
    <source>
        <dbReference type="Google" id="ProtNLM"/>
    </source>
</evidence>